<evidence type="ECO:0008006" key="3">
    <source>
        <dbReference type="Google" id="ProtNLM"/>
    </source>
</evidence>
<protein>
    <recommendedName>
        <fullName evidence="3">Response regulatory domain-containing protein</fullName>
    </recommendedName>
</protein>
<evidence type="ECO:0000313" key="1">
    <source>
        <dbReference type="EMBL" id="KAF0252700.1"/>
    </source>
</evidence>
<accession>A0A7V8ED88</accession>
<organism evidence="1 2">
    <name type="scientific">Pseudomonas putida</name>
    <name type="common">Arthrobacter siderocapsulatus</name>
    <dbReference type="NCBI Taxonomy" id="303"/>
    <lineage>
        <taxon>Bacteria</taxon>
        <taxon>Pseudomonadati</taxon>
        <taxon>Pseudomonadota</taxon>
        <taxon>Gammaproteobacteria</taxon>
        <taxon>Pseudomonadales</taxon>
        <taxon>Pseudomonadaceae</taxon>
        <taxon>Pseudomonas</taxon>
    </lineage>
</organism>
<reference evidence="1 2" key="1">
    <citation type="submission" date="2019-12" db="EMBL/GenBank/DDBJ databases">
        <authorList>
            <person name="Woiski C."/>
        </authorList>
    </citation>
    <scope>NUCLEOTIDE SEQUENCE [LARGE SCALE GENOMIC DNA]</scope>
    <source>
        <strain evidence="1 2">BOE100</strain>
    </source>
</reference>
<proteinExistence type="predicted"/>
<evidence type="ECO:0000313" key="2">
    <source>
        <dbReference type="Proteomes" id="UP000442695"/>
    </source>
</evidence>
<dbReference type="EMBL" id="WOWR01000036">
    <property type="protein sequence ID" value="KAF0252700.1"/>
    <property type="molecule type" value="Genomic_DNA"/>
</dbReference>
<dbReference type="RefSeq" id="WP_156859505.1">
    <property type="nucleotide sequence ID" value="NZ_WOWR01000036.1"/>
</dbReference>
<dbReference type="AlphaFoldDB" id="A0A7V8ED88"/>
<name>A0A7V8ED88_PSEPU</name>
<sequence>MSSTFASSAKSKRNTPPTNPYEAGPGLLFWCDMKIAILVDTHDDAAPLAELALGYFSEAISCEFNLALRRTLKESPRPDMIFVQVSNLGERVQELAALHSGLDSTGYIPFVVIVPSEDAALQNLVASKGFDMFFAPVDAKAFEAIMCMCLPEYMDAYYAERRKAEGQACS</sequence>
<gene>
    <name evidence="1" type="ORF">GN299_21945</name>
</gene>
<dbReference type="Proteomes" id="UP000442695">
    <property type="component" value="Unassembled WGS sequence"/>
</dbReference>
<comment type="caution">
    <text evidence="1">The sequence shown here is derived from an EMBL/GenBank/DDBJ whole genome shotgun (WGS) entry which is preliminary data.</text>
</comment>